<evidence type="ECO:0000313" key="1">
    <source>
        <dbReference type="EMBL" id="KAL3273165.1"/>
    </source>
</evidence>
<dbReference type="EMBL" id="JABFTP020000062">
    <property type="protein sequence ID" value="KAL3273165.1"/>
    <property type="molecule type" value="Genomic_DNA"/>
</dbReference>
<gene>
    <name evidence="1" type="ORF">HHI36_014619</name>
</gene>
<reference evidence="1 2" key="1">
    <citation type="journal article" date="2021" name="BMC Biol.">
        <title>Horizontally acquired antibacterial genes associated with adaptive radiation of ladybird beetles.</title>
        <authorList>
            <person name="Li H.S."/>
            <person name="Tang X.F."/>
            <person name="Huang Y.H."/>
            <person name="Xu Z.Y."/>
            <person name="Chen M.L."/>
            <person name="Du X.Y."/>
            <person name="Qiu B.Y."/>
            <person name="Chen P.T."/>
            <person name="Zhang W."/>
            <person name="Slipinski A."/>
            <person name="Escalona H.E."/>
            <person name="Waterhouse R.M."/>
            <person name="Zwick A."/>
            <person name="Pang H."/>
        </authorList>
    </citation>
    <scope>NUCLEOTIDE SEQUENCE [LARGE SCALE GENOMIC DNA]</scope>
    <source>
        <strain evidence="1">SYSU2018</strain>
    </source>
</reference>
<proteinExistence type="predicted"/>
<sequence>MNPGNLEFTEATVCNGMASEDYYTIKANYMVTSIEPGIYVEHIGRAYIDGETFRLLLSFSIIQQNVDYTNVNEVISQFLDSCNQAENHASVTHCLDLSHHLVELWEEISLSIASLNDFSNSRRKRGLLRKFLTSLFGVNDEVYRDIDAPNENQERLIETTNRQSKLIVSGKVAREETERRINPIGKRSKVNQGIKAIGEMAKWYKISVTNQVYAHLHIIENDKFEVTKTTAPMKKQNGLFVGIQVSTSFLTVNYDTQKHFEISNDQVFQAISVGENTYIYDPTIIKSMDKNPNCIIDQIYRRVENPVCRNIKYTVKTIAWKELHKSNTWLFIANVPSKSDIICEGRRQEVTSNKTEILSSKLYHKNETKYGAMQGNRNILSHWNP</sequence>
<organism evidence="1 2">
    <name type="scientific">Cryptolaemus montrouzieri</name>
    <dbReference type="NCBI Taxonomy" id="559131"/>
    <lineage>
        <taxon>Eukaryota</taxon>
        <taxon>Metazoa</taxon>
        <taxon>Ecdysozoa</taxon>
        <taxon>Arthropoda</taxon>
        <taxon>Hexapoda</taxon>
        <taxon>Insecta</taxon>
        <taxon>Pterygota</taxon>
        <taxon>Neoptera</taxon>
        <taxon>Endopterygota</taxon>
        <taxon>Coleoptera</taxon>
        <taxon>Polyphaga</taxon>
        <taxon>Cucujiformia</taxon>
        <taxon>Coccinelloidea</taxon>
        <taxon>Coccinellidae</taxon>
        <taxon>Scymninae</taxon>
        <taxon>Scymnini</taxon>
        <taxon>Cryptolaemus</taxon>
    </lineage>
</organism>
<dbReference type="Proteomes" id="UP001516400">
    <property type="component" value="Unassembled WGS sequence"/>
</dbReference>
<comment type="caution">
    <text evidence="1">The sequence shown here is derived from an EMBL/GenBank/DDBJ whole genome shotgun (WGS) entry which is preliminary data.</text>
</comment>
<protein>
    <submittedName>
        <fullName evidence="1">Uncharacterized protein</fullName>
    </submittedName>
</protein>
<name>A0ABD2N345_9CUCU</name>
<dbReference type="AlphaFoldDB" id="A0ABD2N345"/>
<keyword evidence="2" id="KW-1185">Reference proteome</keyword>
<accession>A0ABD2N345</accession>
<evidence type="ECO:0000313" key="2">
    <source>
        <dbReference type="Proteomes" id="UP001516400"/>
    </source>
</evidence>